<dbReference type="PROSITE" id="PS50850">
    <property type="entry name" value="MFS"/>
    <property type="match status" value="1"/>
</dbReference>
<evidence type="ECO:0000259" key="8">
    <source>
        <dbReference type="PROSITE" id="PS50850"/>
    </source>
</evidence>
<feature type="transmembrane region" description="Helical" evidence="7">
    <location>
        <begin position="284"/>
        <end position="302"/>
    </location>
</feature>
<keyword evidence="3" id="KW-1003">Cell membrane</keyword>
<dbReference type="Pfam" id="PF07690">
    <property type="entry name" value="MFS_1"/>
    <property type="match status" value="1"/>
</dbReference>
<keyword evidence="4 7" id="KW-0812">Transmembrane</keyword>
<feature type="transmembrane region" description="Helical" evidence="7">
    <location>
        <begin position="140"/>
        <end position="162"/>
    </location>
</feature>
<gene>
    <name evidence="9" type="ORF">DFP97_11883</name>
</gene>
<evidence type="ECO:0000256" key="3">
    <source>
        <dbReference type="ARBA" id="ARBA00022475"/>
    </source>
</evidence>
<dbReference type="InterPro" id="IPR036259">
    <property type="entry name" value="MFS_trans_sf"/>
</dbReference>
<proteinExistence type="predicted"/>
<comment type="caution">
    <text evidence="9">The sequence shown here is derived from an EMBL/GenBank/DDBJ whole genome shotgun (WGS) entry which is preliminary data.</text>
</comment>
<name>A0A368VL85_9BACL</name>
<evidence type="ECO:0000256" key="5">
    <source>
        <dbReference type="ARBA" id="ARBA00022989"/>
    </source>
</evidence>
<feature type="transmembrane region" description="Helical" evidence="7">
    <location>
        <begin position="343"/>
        <end position="368"/>
    </location>
</feature>
<keyword evidence="2" id="KW-0813">Transport</keyword>
<dbReference type="InterPro" id="IPR011701">
    <property type="entry name" value="MFS"/>
</dbReference>
<dbReference type="AlphaFoldDB" id="A0A368VL85"/>
<evidence type="ECO:0000256" key="1">
    <source>
        <dbReference type="ARBA" id="ARBA00004651"/>
    </source>
</evidence>
<keyword evidence="6 7" id="KW-0472">Membrane</keyword>
<feature type="transmembrane region" description="Helical" evidence="7">
    <location>
        <begin position="374"/>
        <end position="396"/>
    </location>
</feature>
<organism evidence="9 10">
    <name type="scientific">Paenibacillus prosopidis</name>
    <dbReference type="NCBI Taxonomy" id="630520"/>
    <lineage>
        <taxon>Bacteria</taxon>
        <taxon>Bacillati</taxon>
        <taxon>Bacillota</taxon>
        <taxon>Bacilli</taxon>
        <taxon>Bacillales</taxon>
        <taxon>Paenibacillaceae</taxon>
        <taxon>Paenibacillus</taxon>
    </lineage>
</organism>
<dbReference type="PANTHER" id="PTHR43414:SF6">
    <property type="entry name" value="MULTIDRUG RESISTANCE PROTEIN MDTG"/>
    <property type="match status" value="1"/>
</dbReference>
<feature type="transmembrane region" description="Helical" evidence="7">
    <location>
        <begin position="217"/>
        <end position="238"/>
    </location>
</feature>
<feature type="transmembrane region" description="Helical" evidence="7">
    <location>
        <begin position="104"/>
        <end position="128"/>
    </location>
</feature>
<dbReference type="InterPro" id="IPR020846">
    <property type="entry name" value="MFS_dom"/>
</dbReference>
<feature type="transmembrane region" description="Helical" evidence="7">
    <location>
        <begin position="79"/>
        <end position="98"/>
    </location>
</feature>
<feature type="transmembrane region" description="Helical" evidence="7">
    <location>
        <begin position="12"/>
        <end position="33"/>
    </location>
</feature>
<dbReference type="InterPro" id="IPR001958">
    <property type="entry name" value="Tet-R_TetA/multi-R_MdtG-like"/>
</dbReference>
<evidence type="ECO:0000313" key="10">
    <source>
        <dbReference type="Proteomes" id="UP000252415"/>
    </source>
</evidence>
<feature type="transmembrane region" description="Helical" evidence="7">
    <location>
        <begin position="168"/>
        <end position="186"/>
    </location>
</feature>
<comment type="subcellular location">
    <subcellularLocation>
        <location evidence="1">Cell membrane</location>
        <topology evidence="1">Multi-pass membrane protein</topology>
    </subcellularLocation>
</comment>
<evidence type="ECO:0000256" key="6">
    <source>
        <dbReference type="ARBA" id="ARBA00023136"/>
    </source>
</evidence>
<evidence type="ECO:0000256" key="2">
    <source>
        <dbReference type="ARBA" id="ARBA00022448"/>
    </source>
</evidence>
<dbReference type="GO" id="GO:0022857">
    <property type="term" value="F:transmembrane transporter activity"/>
    <property type="evidence" value="ECO:0007669"/>
    <property type="project" value="InterPro"/>
</dbReference>
<dbReference type="RefSeq" id="WP_114383230.1">
    <property type="nucleotide sequence ID" value="NZ_QPJD01000018.1"/>
</dbReference>
<keyword evidence="10" id="KW-1185">Reference proteome</keyword>
<evidence type="ECO:0000313" key="9">
    <source>
        <dbReference type="EMBL" id="RCW42254.1"/>
    </source>
</evidence>
<dbReference type="PRINTS" id="PR01035">
    <property type="entry name" value="TCRTETA"/>
</dbReference>
<dbReference type="GO" id="GO:0005886">
    <property type="term" value="C:plasma membrane"/>
    <property type="evidence" value="ECO:0007669"/>
    <property type="project" value="UniProtKB-SubCell"/>
</dbReference>
<feature type="domain" description="Major facilitator superfamily (MFS) profile" evidence="8">
    <location>
        <begin position="10"/>
        <end position="396"/>
    </location>
</feature>
<dbReference type="EMBL" id="QPJD01000018">
    <property type="protein sequence ID" value="RCW42254.1"/>
    <property type="molecule type" value="Genomic_DNA"/>
</dbReference>
<dbReference type="PANTHER" id="PTHR43414">
    <property type="entry name" value="MULTIDRUG RESISTANCE PROTEIN MDTG"/>
    <property type="match status" value="1"/>
</dbReference>
<accession>A0A368VL85</accession>
<keyword evidence="5 7" id="KW-1133">Transmembrane helix</keyword>
<feature type="transmembrane region" description="Helical" evidence="7">
    <location>
        <begin position="45"/>
        <end position="67"/>
    </location>
</feature>
<feature type="transmembrane region" description="Helical" evidence="7">
    <location>
        <begin position="308"/>
        <end position="331"/>
    </location>
</feature>
<reference evidence="9 10" key="1">
    <citation type="submission" date="2018-07" db="EMBL/GenBank/DDBJ databases">
        <title>Genomic Encyclopedia of Type Strains, Phase III (KMG-III): the genomes of soil and plant-associated and newly described type strains.</title>
        <authorList>
            <person name="Whitman W."/>
        </authorList>
    </citation>
    <scope>NUCLEOTIDE SEQUENCE [LARGE SCALE GENOMIC DNA]</scope>
    <source>
        <strain evidence="9 10">CECT 7506</strain>
    </source>
</reference>
<evidence type="ECO:0000256" key="7">
    <source>
        <dbReference type="SAM" id="Phobius"/>
    </source>
</evidence>
<dbReference type="SUPFAM" id="SSF103473">
    <property type="entry name" value="MFS general substrate transporter"/>
    <property type="match status" value="1"/>
</dbReference>
<dbReference type="Proteomes" id="UP000252415">
    <property type="component" value="Unassembled WGS sequence"/>
</dbReference>
<dbReference type="OrthoDB" id="65739at2"/>
<sequence>MSGFSNWKSTLRLLWGGHFLSTASLTAIAPFLPMYMEEMGEKEDVLLWSGLALAAPALSYALTAPLWGKLGDRIGRKWMVVRALVGISVVLIAMGFAQTPAQMLLLRLLQGLFGGVVDAGAAFAGGAVPDNERGKALGKLEGAVAAGSFAGPLIFGLFWGFIGFRALLLLFGVLLMAWSMIAAFGLKEIGRKRENVTKPAGIFDVLRQLLADRRCSAFMLAGICVNIGAYGLVSVFAPHVKQMVGDSGGAAMWIGILQGVTWAASWAAASWWGRRNDTVPVERNFAWAAALCCSAVMLQAAVSSPEWLVALRLLQGFGFSALLQSVFLVVCRTSSADNRGTSIGSASSVLVIGQIAGPLTGGLLAGWFSPAFVFIQFGAFFGLGALMVVAASRTALDLPVKGASR</sequence>
<feature type="transmembrane region" description="Helical" evidence="7">
    <location>
        <begin position="250"/>
        <end position="272"/>
    </location>
</feature>
<dbReference type="Gene3D" id="1.20.1250.20">
    <property type="entry name" value="MFS general substrate transporter like domains"/>
    <property type="match status" value="1"/>
</dbReference>
<protein>
    <submittedName>
        <fullName evidence="9">Putative MFS family arabinose efflux permease</fullName>
    </submittedName>
</protein>
<evidence type="ECO:0000256" key="4">
    <source>
        <dbReference type="ARBA" id="ARBA00022692"/>
    </source>
</evidence>